<feature type="coiled-coil region" evidence="1">
    <location>
        <begin position="194"/>
        <end position="228"/>
    </location>
</feature>
<feature type="region of interest" description="Disordered" evidence="2">
    <location>
        <begin position="254"/>
        <end position="274"/>
    </location>
</feature>
<dbReference type="EMBL" id="KB632186">
    <property type="protein sequence ID" value="ERL89673.1"/>
    <property type="molecule type" value="Genomic_DNA"/>
</dbReference>
<dbReference type="STRING" id="77166.U4UBG5"/>
<dbReference type="OrthoDB" id="6351660at2759"/>
<dbReference type="AlphaFoldDB" id="U4UBG5"/>
<keyword evidence="1" id="KW-0175">Coiled coil</keyword>
<evidence type="ECO:0000313" key="3">
    <source>
        <dbReference type="EMBL" id="ERL89673.1"/>
    </source>
</evidence>
<evidence type="ECO:0000313" key="4">
    <source>
        <dbReference type="Proteomes" id="UP000030742"/>
    </source>
</evidence>
<proteinExistence type="predicted"/>
<accession>U4UBG5</accession>
<feature type="compositionally biased region" description="Low complexity" evidence="2">
    <location>
        <begin position="260"/>
        <end position="274"/>
    </location>
</feature>
<dbReference type="Proteomes" id="UP000030742">
    <property type="component" value="Unassembled WGS sequence"/>
</dbReference>
<sequence>MFQYLQITVGQPTFKANPAGSVDSENKQILPLGTVELRNELERLQTSLAHQQKSNLCLEAENLELKMDLEKHTKETPHLQEQIQHLENYIELLKDENQQQASSSSDAPCVAESREEKKVSQLERTVFILKRVVEKLQVENKRLLSGKRPLSERSPSADKLRRDHIRLKEQHTDSLQKIQILEAHLQAAKKLSKSRMESAEVEQLKAQLDEVKEQLAQKAHLLEKVKSLLHAAAAKEKRLLEEIAELKFAIDRPDDHQLDIPSPIEEVSEISSDN</sequence>
<evidence type="ECO:0000256" key="2">
    <source>
        <dbReference type="SAM" id="MobiDB-lite"/>
    </source>
</evidence>
<protein>
    <submittedName>
        <fullName evidence="3">Uncharacterized protein</fullName>
    </submittedName>
</protein>
<reference evidence="3 4" key="1">
    <citation type="journal article" date="2013" name="Genome Biol.">
        <title>Draft genome of the mountain pine beetle, Dendroctonus ponderosae Hopkins, a major forest pest.</title>
        <authorList>
            <person name="Keeling C.I."/>
            <person name="Yuen M.M."/>
            <person name="Liao N.Y."/>
            <person name="Docking T.R."/>
            <person name="Chan S.K."/>
            <person name="Taylor G.A."/>
            <person name="Palmquist D.L."/>
            <person name="Jackman S.D."/>
            <person name="Nguyen A."/>
            <person name="Li M."/>
            <person name="Henderson H."/>
            <person name="Janes J.K."/>
            <person name="Zhao Y."/>
            <person name="Pandoh P."/>
            <person name="Moore R."/>
            <person name="Sperling F.A."/>
            <person name="Huber D.P."/>
            <person name="Birol I."/>
            <person name="Jones S.J."/>
            <person name="Bohlmann J."/>
        </authorList>
    </citation>
    <scope>NUCLEOTIDE SEQUENCE</scope>
</reference>
<name>U4UBG5_DENPD</name>
<gene>
    <name evidence="3" type="ORF">D910_07036</name>
</gene>
<evidence type="ECO:0000256" key="1">
    <source>
        <dbReference type="SAM" id="Coils"/>
    </source>
</evidence>
<feature type="coiled-coil region" evidence="1">
    <location>
        <begin position="34"/>
        <end position="99"/>
    </location>
</feature>
<organism evidence="3 4">
    <name type="scientific">Dendroctonus ponderosae</name>
    <name type="common">Mountain pine beetle</name>
    <dbReference type="NCBI Taxonomy" id="77166"/>
    <lineage>
        <taxon>Eukaryota</taxon>
        <taxon>Metazoa</taxon>
        <taxon>Ecdysozoa</taxon>
        <taxon>Arthropoda</taxon>
        <taxon>Hexapoda</taxon>
        <taxon>Insecta</taxon>
        <taxon>Pterygota</taxon>
        <taxon>Neoptera</taxon>
        <taxon>Endopterygota</taxon>
        <taxon>Coleoptera</taxon>
        <taxon>Polyphaga</taxon>
        <taxon>Cucujiformia</taxon>
        <taxon>Curculionidae</taxon>
        <taxon>Scolytinae</taxon>
        <taxon>Dendroctonus</taxon>
    </lineage>
</organism>